<feature type="region of interest" description="Disordered" evidence="1">
    <location>
        <begin position="1"/>
        <end position="24"/>
    </location>
</feature>
<dbReference type="EMBL" id="CAUYUJ010020837">
    <property type="protein sequence ID" value="CAK0900764.1"/>
    <property type="molecule type" value="Genomic_DNA"/>
</dbReference>
<reference evidence="2" key="1">
    <citation type="submission" date="2023-10" db="EMBL/GenBank/DDBJ databases">
        <authorList>
            <person name="Chen Y."/>
            <person name="Shah S."/>
            <person name="Dougan E. K."/>
            <person name="Thang M."/>
            <person name="Chan C."/>
        </authorList>
    </citation>
    <scope>NUCLEOTIDE SEQUENCE [LARGE SCALE GENOMIC DNA]</scope>
</reference>
<name>A0ABN9XLM1_9DINO</name>
<comment type="caution">
    <text evidence="2">The sequence shown here is derived from an EMBL/GenBank/DDBJ whole genome shotgun (WGS) entry which is preliminary data.</text>
</comment>
<gene>
    <name evidence="2" type="ORF">PCOR1329_LOCUS77971</name>
</gene>
<feature type="compositionally biased region" description="Low complexity" evidence="1">
    <location>
        <begin position="473"/>
        <end position="485"/>
    </location>
</feature>
<feature type="compositionally biased region" description="Low complexity" evidence="1">
    <location>
        <begin position="240"/>
        <end position="253"/>
    </location>
</feature>
<feature type="compositionally biased region" description="Basic and acidic residues" evidence="1">
    <location>
        <begin position="273"/>
        <end position="283"/>
    </location>
</feature>
<proteinExistence type="predicted"/>
<feature type="region of interest" description="Disordered" evidence="1">
    <location>
        <begin position="99"/>
        <end position="168"/>
    </location>
</feature>
<keyword evidence="3" id="KW-1185">Reference proteome</keyword>
<feature type="region of interest" description="Disordered" evidence="1">
    <location>
        <begin position="414"/>
        <end position="513"/>
    </location>
</feature>
<feature type="compositionally biased region" description="Low complexity" evidence="1">
    <location>
        <begin position="117"/>
        <end position="127"/>
    </location>
</feature>
<feature type="compositionally biased region" description="Low complexity" evidence="1">
    <location>
        <begin position="152"/>
        <end position="165"/>
    </location>
</feature>
<evidence type="ECO:0000313" key="2">
    <source>
        <dbReference type="EMBL" id="CAK0900764.1"/>
    </source>
</evidence>
<accession>A0ABN9XLM1</accession>
<evidence type="ECO:0000313" key="3">
    <source>
        <dbReference type="Proteomes" id="UP001189429"/>
    </source>
</evidence>
<feature type="compositionally biased region" description="Low complexity" evidence="1">
    <location>
        <begin position="426"/>
        <end position="466"/>
    </location>
</feature>
<organism evidence="2 3">
    <name type="scientific">Prorocentrum cordatum</name>
    <dbReference type="NCBI Taxonomy" id="2364126"/>
    <lineage>
        <taxon>Eukaryota</taxon>
        <taxon>Sar</taxon>
        <taxon>Alveolata</taxon>
        <taxon>Dinophyceae</taxon>
        <taxon>Prorocentrales</taxon>
        <taxon>Prorocentraceae</taxon>
        <taxon>Prorocentrum</taxon>
    </lineage>
</organism>
<evidence type="ECO:0000256" key="1">
    <source>
        <dbReference type="SAM" id="MobiDB-lite"/>
    </source>
</evidence>
<dbReference type="Proteomes" id="UP001189429">
    <property type="component" value="Unassembled WGS sequence"/>
</dbReference>
<sequence>MGEARSVSEEPSEPKREGERVRKGDECRDAVVGDWCYRAVVRAQTKAIVEHPERYPGLTKDSPFSDFQAHFHKYGAATCGMPCPSRAKARAADHVTKLDTAADEASTRTTDDHDATAADAEATTSSALVGHEAAEDRATTTTEVTMRPSPEGAVADGAAGSAAAGRPHKDASRNFAAWVDAMEAQTAGPVQVRHTERVADSSTSTDAAHSSAPTESSTATGHAESSSATTSTERGDKHSSNGSTAAGAAESSTIMESFTATEQGESNRQQPVDVRDNPDENHADISSASAAVDAAAAPKAREKAVLLDAGGPTDPSKDGPRAYPSKPGCMLWMHAGCPNHPRRAFKATWYMSKNIKKNTGRAELRRVRAQEGRLREVLRVAELDLLSGCLRQAPPPCPLCSRAAPWGPLAPQAVRWRSPGSRGPLSSAAPRGRPRRPAASCGRAAAARCTQAGRSPTGRGTTGAAPGAPPPASSGGTPSTGTARGVARCSTIAAWRMRAPLPPLPPRPPPSSS</sequence>
<feature type="compositionally biased region" description="Polar residues" evidence="1">
    <location>
        <begin position="254"/>
        <end position="270"/>
    </location>
</feature>
<feature type="region of interest" description="Disordered" evidence="1">
    <location>
        <begin position="187"/>
        <end position="283"/>
    </location>
</feature>
<feature type="compositionally biased region" description="Pro residues" evidence="1">
    <location>
        <begin position="500"/>
        <end position="513"/>
    </location>
</feature>
<protein>
    <submittedName>
        <fullName evidence="2">Uncharacterized protein</fullName>
    </submittedName>
</protein>
<feature type="compositionally biased region" description="Basic and acidic residues" evidence="1">
    <location>
        <begin position="105"/>
        <end position="116"/>
    </location>
</feature>
<feature type="compositionally biased region" description="Low complexity" evidence="1">
    <location>
        <begin position="200"/>
        <end position="232"/>
    </location>
</feature>